<dbReference type="Pfam" id="PF00630">
    <property type="entry name" value="Filamin"/>
    <property type="match status" value="1"/>
</dbReference>
<dbReference type="InterPro" id="IPR014756">
    <property type="entry name" value="Ig_E-set"/>
</dbReference>
<dbReference type="GO" id="GO:0051015">
    <property type="term" value="F:actin filament binding"/>
    <property type="evidence" value="ECO:0007669"/>
    <property type="project" value="InterPro"/>
</dbReference>
<evidence type="ECO:0000256" key="1">
    <source>
        <dbReference type="ARBA" id="ARBA00009238"/>
    </source>
</evidence>
<gene>
    <name evidence="4" type="ORF">B4U79_03163</name>
</gene>
<dbReference type="PROSITE" id="PS50194">
    <property type="entry name" value="FILAMIN_REPEAT"/>
    <property type="match status" value="1"/>
</dbReference>
<dbReference type="GO" id="GO:0030036">
    <property type="term" value="P:actin cytoskeleton organization"/>
    <property type="evidence" value="ECO:0007669"/>
    <property type="project" value="InterPro"/>
</dbReference>
<dbReference type="PANTHER" id="PTHR38537">
    <property type="entry name" value="JITTERBUG, ISOFORM N"/>
    <property type="match status" value="1"/>
</dbReference>
<evidence type="ECO:0000256" key="2">
    <source>
        <dbReference type="ARBA" id="ARBA00022737"/>
    </source>
</evidence>
<dbReference type="InterPro" id="IPR017868">
    <property type="entry name" value="Filamin/ABP280_repeat-like"/>
</dbReference>
<dbReference type="AlphaFoldDB" id="A0A3S3NY25"/>
<dbReference type="STRING" id="1965070.A0A3S3NY25"/>
<feature type="repeat" description="Filamin" evidence="3">
    <location>
        <begin position="3"/>
        <end position="95"/>
    </location>
</feature>
<dbReference type="SUPFAM" id="SSF81296">
    <property type="entry name" value="E set domains"/>
    <property type="match status" value="1"/>
</dbReference>
<organism evidence="4 5">
    <name type="scientific">Dinothrombium tinctorium</name>
    <dbReference type="NCBI Taxonomy" id="1965070"/>
    <lineage>
        <taxon>Eukaryota</taxon>
        <taxon>Metazoa</taxon>
        <taxon>Ecdysozoa</taxon>
        <taxon>Arthropoda</taxon>
        <taxon>Chelicerata</taxon>
        <taxon>Arachnida</taxon>
        <taxon>Acari</taxon>
        <taxon>Acariformes</taxon>
        <taxon>Trombidiformes</taxon>
        <taxon>Prostigmata</taxon>
        <taxon>Anystina</taxon>
        <taxon>Parasitengona</taxon>
        <taxon>Trombidioidea</taxon>
        <taxon>Trombidiidae</taxon>
        <taxon>Dinothrombium</taxon>
    </lineage>
</organism>
<dbReference type="EMBL" id="NCKU01010215">
    <property type="protein sequence ID" value="RWS00922.1"/>
    <property type="molecule type" value="Genomic_DNA"/>
</dbReference>
<dbReference type="Proteomes" id="UP000285301">
    <property type="component" value="Unassembled WGS sequence"/>
</dbReference>
<evidence type="ECO:0000313" key="5">
    <source>
        <dbReference type="Proteomes" id="UP000285301"/>
    </source>
</evidence>
<comment type="caution">
    <text evidence="4">The sequence shown here is derived from an EMBL/GenBank/DDBJ whole genome shotgun (WGS) entry which is preliminary data.</text>
</comment>
<dbReference type="PANTHER" id="PTHR38537:SF8">
    <property type="entry name" value="FILAMIN-A"/>
    <property type="match status" value="1"/>
</dbReference>
<evidence type="ECO:0000256" key="3">
    <source>
        <dbReference type="PROSITE-ProRule" id="PRU00087"/>
    </source>
</evidence>
<dbReference type="SMART" id="SM00557">
    <property type="entry name" value="IG_FLMN"/>
    <property type="match status" value="1"/>
</dbReference>
<proteinExistence type="inferred from homology"/>
<dbReference type="InterPro" id="IPR013783">
    <property type="entry name" value="Ig-like_fold"/>
</dbReference>
<protein>
    <submittedName>
        <fullName evidence="4">Filamin-B-like protein</fullName>
    </submittedName>
</protein>
<dbReference type="OrthoDB" id="6480301at2759"/>
<accession>A0A3S3NY25</accession>
<reference evidence="4 5" key="1">
    <citation type="journal article" date="2018" name="Gigascience">
        <title>Genomes of trombidid mites reveal novel predicted allergens and laterally-transferred genes associated with secondary metabolism.</title>
        <authorList>
            <person name="Dong X."/>
            <person name="Chaisiri K."/>
            <person name="Xia D."/>
            <person name="Armstrong S.D."/>
            <person name="Fang Y."/>
            <person name="Donnelly M.J."/>
            <person name="Kadowaki T."/>
            <person name="McGarry J.W."/>
            <person name="Darby A.C."/>
            <person name="Makepeace B.L."/>
        </authorList>
    </citation>
    <scope>NUCLEOTIDE SEQUENCE [LARGE SCALE GENOMIC DNA]</scope>
    <source>
        <strain evidence="4">UoL-WK</strain>
    </source>
</reference>
<keyword evidence="5" id="KW-1185">Reference proteome</keyword>
<dbReference type="InterPro" id="IPR001298">
    <property type="entry name" value="Filamin/ABP280_rpt"/>
</dbReference>
<dbReference type="Gene3D" id="2.60.40.10">
    <property type="entry name" value="Immunoglobulins"/>
    <property type="match status" value="1"/>
</dbReference>
<keyword evidence="2" id="KW-0677">Repeat</keyword>
<comment type="similarity">
    <text evidence="1">Belongs to the filamin family.</text>
</comment>
<evidence type="ECO:0000313" key="4">
    <source>
        <dbReference type="EMBL" id="RWS00922.1"/>
    </source>
</evidence>
<name>A0A3S3NY25_9ACAR</name>
<sequence length="148" mass="16031">MSKKEIDPKRVTASGNGVDQGITGQMCMFQVINMANEVDNISTSINGPSQPTMMKGIDENGNAIVKYTPNLPGEYTVTVQYKGKHIKGSPFKVQILGESDPKLEMIKKIEVTGRGILIGKSYMQNDFWIDGRAANLAGAGLSVNIKNP</sequence>
<dbReference type="InterPro" id="IPR044801">
    <property type="entry name" value="Filamin"/>
</dbReference>